<accession>A0A6P1EBR9</accession>
<dbReference type="SUPFAM" id="SSF51658">
    <property type="entry name" value="Xylose isomerase-like"/>
    <property type="match status" value="1"/>
</dbReference>
<proteinExistence type="predicted"/>
<gene>
    <name evidence="1" type="ORF">GQR93_04530</name>
</gene>
<dbReference type="GO" id="GO:0016853">
    <property type="term" value="F:isomerase activity"/>
    <property type="evidence" value="ECO:0007669"/>
    <property type="project" value="UniProtKB-KW"/>
</dbReference>
<dbReference type="GeneID" id="69057619"/>
<dbReference type="Proteomes" id="UP000465035">
    <property type="component" value="Chromosome"/>
</dbReference>
<dbReference type="RefSeq" id="WP_003552744.1">
    <property type="nucleotide sequence ID" value="NZ_CABKOL010000106.1"/>
</dbReference>
<name>A0A6P1EBR9_LENHI</name>
<reference evidence="1 2" key="1">
    <citation type="submission" date="2019-12" db="EMBL/GenBank/DDBJ databases">
        <title>Lactobacillus hilgardii FLUB.</title>
        <authorList>
            <person name="Gustaw K."/>
        </authorList>
    </citation>
    <scope>NUCLEOTIDE SEQUENCE [LARGE SCALE GENOMIC DNA]</scope>
    <source>
        <strain evidence="1 2">FLUB</strain>
    </source>
</reference>
<protein>
    <submittedName>
        <fullName evidence="1">Sugar phosphate isomerase/epimerase</fullName>
    </submittedName>
</protein>
<dbReference type="InterPro" id="IPR036237">
    <property type="entry name" value="Xyl_isomerase-like_sf"/>
</dbReference>
<evidence type="ECO:0000313" key="1">
    <source>
        <dbReference type="EMBL" id="QHB51534.1"/>
    </source>
</evidence>
<keyword evidence="1" id="KW-0413">Isomerase</keyword>
<dbReference type="AlphaFoldDB" id="A0A6P1EBR9"/>
<sequence>MTLILNTWIFEQDVKNGTPQAELVDRTAKLGADGIEVRREYFTDLETETAAVGERAKANGLMVTYSVPDELFFEDGQFNPKLTTYFDEAKAMGVSKIKFNTGRFDRYQGNLKLDLSRLPLNEIEMNVENDQTEASGNVAPIKAFLEATGKVAFNQIGYVYDLGNWAFTGNDAIQSAKALAAYTNYIHLKNTVSDHGELKTSADLNTGIYDWKRILNELPNDVPIALEFPMATDEKIAAQMAILKAGAEG</sequence>
<dbReference type="Gene3D" id="3.20.20.150">
    <property type="entry name" value="Divalent-metal-dependent TIM barrel enzymes"/>
    <property type="match status" value="1"/>
</dbReference>
<dbReference type="EMBL" id="CP047121">
    <property type="protein sequence ID" value="QHB51534.1"/>
    <property type="molecule type" value="Genomic_DNA"/>
</dbReference>
<dbReference type="SMR" id="A0A6P1EBR9"/>
<evidence type="ECO:0000313" key="2">
    <source>
        <dbReference type="Proteomes" id="UP000465035"/>
    </source>
</evidence>
<organism evidence="1 2">
    <name type="scientific">Lentilactobacillus hilgardii</name>
    <name type="common">Lactobacillus hilgardii</name>
    <dbReference type="NCBI Taxonomy" id="1588"/>
    <lineage>
        <taxon>Bacteria</taxon>
        <taxon>Bacillati</taxon>
        <taxon>Bacillota</taxon>
        <taxon>Bacilli</taxon>
        <taxon>Lactobacillales</taxon>
        <taxon>Lactobacillaceae</taxon>
        <taxon>Lentilactobacillus</taxon>
    </lineage>
</organism>